<sequence>MDVDRILAALASADSSLRSRGRTTPRYTVLGNVRWNRYNNIDRTTFFRNRVVFLSTYHAKRDAKVVTAFDSDYIESFGTLPTLYSYRGYDSALIFAPAMYGDIEYDLEDRRYTPLQTGYRFEQRDTGSNHVNGNWTRVNYNPDFTITIE</sequence>
<reference evidence="1" key="1">
    <citation type="journal article" date="2013" name="Environ. Microbiol.">
        <title>Microbiota from the distal guts of lean and obese adolescents exhibit partial functional redundancy besides clear differences in community structure.</title>
        <authorList>
            <person name="Ferrer M."/>
            <person name="Ruiz A."/>
            <person name="Lanza F."/>
            <person name="Haange S.B."/>
            <person name="Oberbach A."/>
            <person name="Till H."/>
            <person name="Bargiela R."/>
            <person name="Campoy C."/>
            <person name="Segura M.T."/>
            <person name="Richter M."/>
            <person name="von Bergen M."/>
            <person name="Seifert J."/>
            <person name="Suarez A."/>
        </authorList>
    </citation>
    <scope>NUCLEOTIDE SEQUENCE</scope>
</reference>
<name>K1SM87_9ZZZZ</name>
<accession>K1SM87</accession>
<gene>
    <name evidence="1" type="ORF">LEA_13757</name>
</gene>
<protein>
    <submittedName>
        <fullName evidence="1">ABC-type branched-chain amino acid transport system, periplasmic component</fullName>
    </submittedName>
</protein>
<organism evidence="1">
    <name type="scientific">human gut metagenome</name>
    <dbReference type="NCBI Taxonomy" id="408170"/>
    <lineage>
        <taxon>unclassified sequences</taxon>
        <taxon>metagenomes</taxon>
        <taxon>organismal metagenomes</taxon>
    </lineage>
</organism>
<evidence type="ECO:0000313" key="1">
    <source>
        <dbReference type="EMBL" id="EKC58653.1"/>
    </source>
</evidence>
<comment type="caution">
    <text evidence="1">The sequence shown here is derived from an EMBL/GenBank/DDBJ whole genome shotgun (WGS) entry which is preliminary data.</text>
</comment>
<dbReference type="AlphaFoldDB" id="K1SM87"/>
<dbReference type="EMBL" id="AJWY01009337">
    <property type="protein sequence ID" value="EKC58653.1"/>
    <property type="molecule type" value="Genomic_DNA"/>
</dbReference>
<proteinExistence type="predicted"/>